<dbReference type="Gene3D" id="3.40.50.150">
    <property type="entry name" value="Vaccinia Virus protein VP39"/>
    <property type="match status" value="1"/>
</dbReference>
<proteinExistence type="predicted"/>
<keyword evidence="1" id="KW-0175">Coiled coil</keyword>
<evidence type="ECO:0000313" key="2">
    <source>
        <dbReference type="EMBL" id="SDB21546.1"/>
    </source>
</evidence>
<evidence type="ECO:0000313" key="3">
    <source>
        <dbReference type="Proteomes" id="UP000199228"/>
    </source>
</evidence>
<protein>
    <submittedName>
        <fullName evidence="2">tRNA (Adenine22-N1)-methyltransferase</fullName>
    </submittedName>
</protein>
<dbReference type="PANTHER" id="PTHR38451:SF1">
    <property type="entry name" value="TRNA (ADENINE(22)-N(1))-METHYLTRANSFERASE"/>
    <property type="match status" value="1"/>
</dbReference>
<dbReference type="GO" id="GO:0160105">
    <property type="term" value="F:tRNA (adenine(22)-N1)-methyltransferase activity"/>
    <property type="evidence" value="ECO:0007669"/>
    <property type="project" value="InterPro"/>
</dbReference>
<dbReference type="Pfam" id="PF04816">
    <property type="entry name" value="TrmK"/>
    <property type="match status" value="1"/>
</dbReference>
<dbReference type="AlphaFoldDB" id="A0A1G6BLP0"/>
<dbReference type="RefSeq" id="WP_090173850.1">
    <property type="nucleotide sequence ID" value="NZ_FMXR01000011.1"/>
</dbReference>
<dbReference type="SUPFAM" id="SSF53335">
    <property type="entry name" value="S-adenosyl-L-methionine-dependent methyltransferases"/>
    <property type="match status" value="1"/>
</dbReference>
<dbReference type="GO" id="GO:0032259">
    <property type="term" value="P:methylation"/>
    <property type="evidence" value="ECO:0007669"/>
    <property type="project" value="UniProtKB-KW"/>
</dbReference>
<dbReference type="InterPro" id="IPR029063">
    <property type="entry name" value="SAM-dependent_MTases_sf"/>
</dbReference>
<organism evidence="2 3">
    <name type="scientific">Eubacterium oxidoreducens</name>
    <dbReference type="NCBI Taxonomy" id="1732"/>
    <lineage>
        <taxon>Bacteria</taxon>
        <taxon>Bacillati</taxon>
        <taxon>Bacillota</taxon>
        <taxon>Clostridia</taxon>
        <taxon>Eubacteriales</taxon>
        <taxon>Eubacteriaceae</taxon>
        <taxon>Eubacterium</taxon>
    </lineage>
</organism>
<dbReference type="PANTHER" id="PTHR38451">
    <property type="entry name" value="TRNA (ADENINE(22)-N(1))-METHYLTRANSFERASE"/>
    <property type="match status" value="1"/>
</dbReference>
<keyword evidence="2" id="KW-0808">Transferase</keyword>
<dbReference type="InterPro" id="IPR006901">
    <property type="entry name" value="TrmK"/>
</dbReference>
<dbReference type="STRING" id="1732.SAMN02910417_01613"/>
<dbReference type="EMBL" id="FMXR01000011">
    <property type="protein sequence ID" value="SDB21546.1"/>
    <property type="molecule type" value="Genomic_DNA"/>
</dbReference>
<dbReference type="Gene3D" id="1.10.287.1890">
    <property type="match status" value="1"/>
</dbReference>
<accession>A0A1G6BLP0</accession>
<keyword evidence="3" id="KW-1185">Reference proteome</keyword>
<gene>
    <name evidence="2" type="ORF">SAMN02910417_01613</name>
</gene>
<name>A0A1G6BLP0_EUBOX</name>
<keyword evidence="2" id="KW-0489">Methyltransferase</keyword>
<feature type="coiled-coil region" evidence="1">
    <location>
        <begin position="184"/>
        <end position="218"/>
    </location>
</feature>
<evidence type="ECO:0000256" key="1">
    <source>
        <dbReference type="SAM" id="Coils"/>
    </source>
</evidence>
<dbReference type="OrthoDB" id="5881184at2"/>
<sequence>MKLSQRLMAVAQLVEVYGTLADVGCDHGYLPIALYEQGKIKRAIALDVNEGPLLRAREHIEEAALLDVVETRLSDGLMALSAKEVDSVVIAGMGGNLMKTILSQSLDVAKSCREIILQPQSEIELLRAYLSEQGFEIIAEDMVCEGGKFYPMMRVCYTQKHTSLSEIQLHYGPCLIRKQHPVLIEFLNKEQERIDKILKELRIKGDRYKDRITQLTEEKTLVEEALRQSS</sequence>
<dbReference type="Proteomes" id="UP000199228">
    <property type="component" value="Unassembled WGS sequence"/>
</dbReference>
<reference evidence="2 3" key="1">
    <citation type="submission" date="2016-10" db="EMBL/GenBank/DDBJ databases">
        <authorList>
            <person name="de Groot N.N."/>
        </authorList>
    </citation>
    <scope>NUCLEOTIDE SEQUENCE [LARGE SCALE GENOMIC DNA]</scope>
    <source>
        <strain evidence="2 3">DSM 3217</strain>
    </source>
</reference>
<dbReference type="PIRSF" id="PIRSF018637">
    <property type="entry name" value="TrmK"/>
    <property type="match status" value="1"/>
</dbReference>